<dbReference type="AlphaFoldDB" id="A0A433SUM7"/>
<reference evidence="1 2" key="1">
    <citation type="submission" date="2019-01" db="EMBL/GenBank/DDBJ databases">
        <title>A draft genome assembly of the solar-powered sea slug Elysia chlorotica.</title>
        <authorList>
            <person name="Cai H."/>
            <person name="Li Q."/>
            <person name="Fang X."/>
            <person name="Li J."/>
            <person name="Curtis N.E."/>
            <person name="Altenburger A."/>
            <person name="Shibata T."/>
            <person name="Feng M."/>
            <person name="Maeda T."/>
            <person name="Schwartz J.A."/>
            <person name="Shigenobu S."/>
            <person name="Lundholm N."/>
            <person name="Nishiyama T."/>
            <person name="Yang H."/>
            <person name="Hasebe M."/>
            <person name="Li S."/>
            <person name="Pierce S.K."/>
            <person name="Wang J."/>
        </authorList>
    </citation>
    <scope>NUCLEOTIDE SEQUENCE [LARGE SCALE GENOMIC DNA]</scope>
    <source>
        <strain evidence="1">EC2010</strain>
        <tissue evidence="1">Whole organism of an adult</tissue>
    </source>
</reference>
<comment type="caution">
    <text evidence="1">The sequence shown here is derived from an EMBL/GenBank/DDBJ whole genome shotgun (WGS) entry which is preliminary data.</text>
</comment>
<dbReference type="EMBL" id="RQTK01001007">
    <property type="protein sequence ID" value="RUS72863.1"/>
    <property type="molecule type" value="Genomic_DNA"/>
</dbReference>
<organism evidence="1 2">
    <name type="scientific">Elysia chlorotica</name>
    <name type="common">Eastern emerald elysia</name>
    <name type="synonym">Sea slug</name>
    <dbReference type="NCBI Taxonomy" id="188477"/>
    <lineage>
        <taxon>Eukaryota</taxon>
        <taxon>Metazoa</taxon>
        <taxon>Spiralia</taxon>
        <taxon>Lophotrochozoa</taxon>
        <taxon>Mollusca</taxon>
        <taxon>Gastropoda</taxon>
        <taxon>Heterobranchia</taxon>
        <taxon>Euthyneura</taxon>
        <taxon>Panpulmonata</taxon>
        <taxon>Sacoglossa</taxon>
        <taxon>Placobranchoidea</taxon>
        <taxon>Plakobranchidae</taxon>
        <taxon>Elysia</taxon>
    </lineage>
</organism>
<protein>
    <submittedName>
        <fullName evidence="1">Uncharacterized protein</fullName>
    </submittedName>
</protein>
<gene>
    <name evidence="1" type="ORF">EGW08_019369</name>
</gene>
<dbReference type="OrthoDB" id="10408365at2759"/>
<proteinExistence type="predicted"/>
<keyword evidence="2" id="KW-1185">Reference proteome</keyword>
<dbReference type="Proteomes" id="UP000271974">
    <property type="component" value="Unassembled WGS sequence"/>
</dbReference>
<accession>A0A433SUM7</accession>
<evidence type="ECO:0000313" key="2">
    <source>
        <dbReference type="Proteomes" id="UP000271974"/>
    </source>
</evidence>
<name>A0A433SUM7_ELYCH</name>
<evidence type="ECO:0000313" key="1">
    <source>
        <dbReference type="EMBL" id="RUS72863.1"/>
    </source>
</evidence>
<sequence length="184" mass="20005">MIEVLSDRDLTYKQMASEVFATLVSGGKIKSVGIFLDTGVFPGSTEPVSAFAWKDTHRGDSLGNVMDLYQDGEDFTAEDWFVQAKQAYAQMSSSNTKLYSTFREVRVSRNSAARPTSQPMTYTATSYEQGTWLPPNFICSTQQAGWVASYVSPILVPGSAGQDPVFGGVVKVDAVFTADNISPN</sequence>